<dbReference type="HOGENOM" id="CLU_003433_2_1_0"/>
<dbReference type="KEGG" id="msv:Mesil_0484"/>
<dbReference type="GO" id="GO:0008483">
    <property type="term" value="F:transaminase activity"/>
    <property type="evidence" value="ECO:0007669"/>
    <property type="project" value="UniProtKB-KW"/>
</dbReference>
<dbReference type="Gene3D" id="3.90.1150.10">
    <property type="entry name" value="Aspartate Aminotransferase, domain 1"/>
    <property type="match status" value="1"/>
</dbReference>
<dbReference type="Proteomes" id="UP000001916">
    <property type="component" value="Chromosome"/>
</dbReference>
<dbReference type="Pfam" id="PF00266">
    <property type="entry name" value="Aminotran_5"/>
    <property type="match status" value="1"/>
</dbReference>
<dbReference type="GO" id="GO:0009435">
    <property type="term" value="P:NAD+ biosynthetic process"/>
    <property type="evidence" value="ECO:0007669"/>
    <property type="project" value="InterPro"/>
</dbReference>
<dbReference type="GO" id="GO:0043420">
    <property type="term" value="P:anthranilate metabolic process"/>
    <property type="evidence" value="ECO:0007669"/>
    <property type="project" value="TreeGrafter"/>
</dbReference>
<dbReference type="GO" id="GO:0030429">
    <property type="term" value="F:kynureninase activity"/>
    <property type="evidence" value="ECO:0007669"/>
    <property type="project" value="InterPro"/>
</dbReference>
<dbReference type="RefSeq" id="WP_013157025.1">
    <property type="nucleotide sequence ID" value="NC_014212.1"/>
</dbReference>
<dbReference type="InterPro" id="IPR010111">
    <property type="entry name" value="Kynureninase"/>
</dbReference>
<dbReference type="PANTHER" id="PTHR14084:SF0">
    <property type="entry name" value="KYNURENINASE"/>
    <property type="match status" value="1"/>
</dbReference>
<dbReference type="InterPro" id="IPR000192">
    <property type="entry name" value="Aminotrans_V_dom"/>
</dbReference>
<organism evidence="5 6">
    <name type="scientific">Allomeiothermus silvanus (strain ATCC 700542 / DSM 9946 / NBRC 106475 / NCIMB 13440 / VI-R2)</name>
    <name type="common">Thermus silvanus</name>
    <dbReference type="NCBI Taxonomy" id="526227"/>
    <lineage>
        <taxon>Bacteria</taxon>
        <taxon>Thermotogati</taxon>
        <taxon>Deinococcota</taxon>
        <taxon>Deinococci</taxon>
        <taxon>Thermales</taxon>
        <taxon>Thermaceae</taxon>
        <taxon>Allomeiothermus</taxon>
    </lineage>
</organism>
<keyword evidence="1" id="KW-0662">Pyridine nucleotide biosynthesis</keyword>
<dbReference type="InterPro" id="IPR015424">
    <property type="entry name" value="PyrdxlP-dep_Trfase"/>
</dbReference>
<protein>
    <submittedName>
        <fullName evidence="5">Aminotransferase class V</fullName>
    </submittedName>
</protein>
<dbReference type="Gene3D" id="3.40.640.10">
    <property type="entry name" value="Type I PLP-dependent aspartate aminotransferase-like (Major domain)"/>
    <property type="match status" value="1"/>
</dbReference>
<dbReference type="STRING" id="526227.Mesil_0484"/>
<reference evidence="5 6" key="1">
    <citation type="journal article" date="2010" name="Stand. Genomic Sci.">
        <title>Complete genome sequence of Meiothermus silvanus type strain (VI-R2).</title>
        <authorList>
            <person name="Sikorski J."/>
            <person name="Tindall B.J."/>
            <person name="Lowry S."/>
            <person name="Lucas S."/>
            <person name="Nolan M."/>
            <person name="Copeland A."/>
            <person name="Glavina Del Rio T."/>
            <person name="Tice H."/>
            <person name="Cheng J.F."/>
            <person name="Han C."/>
            <person name="Pitluck S."/>
            <person name="Liolios K."/>
            <person name="Ivanova N."/>
            <person name="Mavromatis K."/>
            <person name="Mikhailova N."/>
            <person name="Pati A."/>
            <person name="Goodwin L."/>
            <person name="Chen A."/>
            <person name="Palaniappan K."/>
            <person name="Land M."/>
            <person name="Hauser L."/>
            <person name="Chang Y.J."/>
            <person name="Jeffries C.D."/>
            <person name="Rohde M."/>
            <person name="Goker M."/>
            <person name="Woyke T."/>
            <person name="Bristow J."/>
            <person name="Eisen J.A."/>
            <person name="Markowitz V."/>
            <person name="Hugenholtz P."/>
            <person name="Kyrpides N.C."/>
            <person name="Klenk H.P."/>
            <person name="Lapidus A."/>
        </authorList>
    </citation>
    <scope>NUCLEOTIDE SEQUENCE [LARGE SCALE GENOMIC DNA]</scope>
    <source>
        <strain evidence="6">ATCC 700542 / DSM 9946 / VI-R2</strain>
    </source>
</reference>
<dbReference type="PANTHER" id="PTHR14084">
    <property type="entry name" value="KYNURENINASE"/>
    <property type="match status" value="1"/>
</dbReference>
<keyword evidence="5" id="KW-0032">Aminotransferase</keyword>
<dbReference type="InterPro" id="IPR015422">
    <property type="entry name" value="PyrdxlP-dep_Trfase_small"/>
</dbReference>
<name>D7B9Y5_ALLS1</name>
<sequence>MYRDHFPQLESPGVYLASHTLGPMPREAEAALSQYTQTWKARGVRAWAEGWWDLPRQVARDLAPLLGVSPEGISFHPHTSGAVAAVLSSLDFSSGRNKIVTTELEFPSIGYQLRAWEKYGAQVVVLPAPEGCFPWEAVENAVDNSTLLLAACHAYFKSSERIDAARLAAIAHRAGARLLLDVYQTAGVMPLELEAEGVDYVVGGGVKWLLSGPGIGYLWVRPTYWDELPRLVGWAGHARPFAFELDWAPADGAVRYHTGTPNIPVLLVAQAGYRLLREVGLAKVWSHIRHLAGRFLQGAEELGFRVVGPRNPASRSGTVILDLPYGYAAELNAQGFVCDWRTGAGVRMGLHFFTLESEVAQALEALAKIRDSKAWEAHQPGAVT</sequence>
<keyword evidence="2" id="KW-0378">Hydrolase</keyword>
<accession>D7B9Y5</accession>
<keyword evidence="5" id="KW-0808">Transferase</keyword>
<dbReference type="SUPFAM" id="SSF53383">
    <property type="entry name" value="PLP-dependent transferases"/>
    <property type="match status" value="1"/>
</dbReference>
<keyword evidence="3" id="KW-0663">Pyridoxal phosphate</keyword>
<evidence type="ECO:0000313" key="6">
    <source>
        <dbReference type="Proteomes" id="UP000001916"/>
    </source>
</evidence>
<dbReference type="eggNOG" id="COG0520">
    <property type="taxonomic scope" value="Bacteria"/>
</dbReference>
<evidence type="ECO:0000313" key="5">
    <source>
        <dbReference type="EMBL" id="ADH62419.1"/>
    </source>
</evidence>
<feature type="domain" description="Aminotransferase class V" evidence="4">
    <location>
        <begin position="15"/>
        <end position="351"/>
    </location>
</feature>
<dbReference type="GO" id="GO:0005737">
    <property type="term" value="C:cytoplasm"/>
    <property type="evidence" value="ECO:0007669"/>
    <property type="project" value="InterPro"/>
</dbReference>
<dbReference type="AlphaFoldDB" id="D7B9Y5"/>
<evidence type="ECO:0000256" key="1">
    <source>
        <dbReference type="ARBA" id="ARBA00022642"/>
    </source>
</evidence>
<dbReference type="GO" id="GO:0019441">
    <property type="term" value="P:L-tryptophan catabolic process to kynurenine"/>
    <property type="evidence" value="ECO:0007669"/>
    <property type="project" value="TreeGrafter"/>
</dbReference>
<dbReference type="OrthoDB" id="9812626at2"/>
<dbReference type="GO" id="GO:0030170">
    <property type="term" value="F:pyridoxal phosphate binding"/>
    <property type="evidence" value="ECO:0007669"/>
    <property type="project" value="InterPro"/>
</dbReference>
<keyword evidence="6" id="KW-1185">Reference proteome</keyword>
<evidence type="ECO:0000256" key="2">
    <source>
        <dbReference type="ARBA" id="ARBA00022801"/>
    </source>
</evidence>
<dbReference type="EMBL" id="CP002042">
    <property type="protein sequence ID" value="ADH62419.1"/>
    <property type="molecule type" value="Genomic_DNA"/>
</dbReference>
<dbReference type="InterPro" id="IPR015421">
    <property type="entry name" value="PyrdxlP-dep_Trfase_major"/>
</dbReference>
<gene>
    <name evidence="5" type="ordered locus">Mesil_0484</name>
</gene>
<evidence type="ECO:0000259" key="4">
    <source>
        <dbReference type="Pfam" id="PF00266"/>
    </source>
</evidence>
<proteinExistence type="predicted"/>
<evidence type="ECO:0000256" key="3">
    <source>
        <dbReference type="ARBA" id="ARBA00022898"/>
    </source>
</evidence>